<dbReference type="Proteomes" id="UP000526184">
    <property type="component" value="Unassembled WGS sequence"/>
</dbReference>
<sequence>MQRGCKSCFTGCLSVFIVLFLFFVGACVRINSEGAMIKDLKKIGIAIKRRTIDLEAFYMIGSGPDEVTYMWLYPPVKNRSKYISPEWKIRVFVSSLGYMLSGRELLEYGYKGYVVTDLIFNKEKGNDFRGMEKVLGEYSKEYNVYASSYIENYGYLKRLYNEKEGPSQYFVENGELVFKQVDLTYEEFWEKEEENQNKFSKIYDEYFKEVRQFETMNWDEYAETFSYFPILYVVLKCKDCDLTNKEEIEKEVYEKIKKYHNPKSYELRVRVKKENG</sequence>
<organism evidence="2 3">
    <name type="scientific">Streptobacillus felis</name>
    <dbReference type="NCBI Taxonomy" id="1384509"/>
    <lineage>
        <taxon>Bacteria</taxon>
        <taxon>Fusobacteriati</taxon>
        <taxon>Fusobacteriota</taxon>
        <taxon>Fusobacteriia</taxon>
        <taxon>Fusobacteriales</taxon>
        <taxon>Leptotrichiaceae</taxon>
        <taxon>Streptobacillus</taxon>
    </lineage>
</organism>
<dbReference type="EMBL" id="JABMKT010000064">
    <property type="protein sequence ID" value="NYV28477.1"/>
    <property type="molecule type" value="Genomic_DNA"/>
</dbReference>
<protein>
    <recommendedName>
        <fullName evidence="4">Lipoprotein</fullName>
    </recommendedName>
</protein>
<dbReference type="PROSITE" id="PS51257">
    <property type="entry name" value="PROKAR_LIPOPROTEIN"/>
    <property type="match status" value="1"/>
</dbReference>
<evidence type="ECO:0000313" key="2">
    <source>
        <dbReference type="EMBL" id="NYV28477.1"/>
    </source>
</evidence>
<dbReference type="AlphaFoldDB" id="A0A7Z0TAY3"/>
<proteinExistence type="predicted"/>
<gene>
    <name evidence="2" type="ORF">HP397_06650</name>
</gene>
<evidence type="ECO:0000313" key="3">
    <source>
        <dbReference type="Proteomes" id="UP000526184"/>
    </source>
</evidence>
<keyword evidence="1" id="KW-0812">Transmembrane</keyword>
<comment type="caution">
    <text evidence="2">The sequence shown here is derived from an EMBL/GenBank/DDBJ whole genome shotgun (WGS) entry which is preliminary data.</text>
</comment>
<feature type="transmembrane region" description="Helical" evidence="1">
    <location>
        <begin position="7"/>
        <end position="26"/>
    </location>
</feature>
<name>A0A7Z0TAY3_9FUSO</name>
<reference evidence="2 3" key="1">
    <citation type="submission" date="2020-05" db="EMBL/GenBank/DDBJ databases">
        <title>Streptobacillus felis strain LHL191014123.</title>
        <authorList>
            <person name="Fawzy A."/>
            <person name="Rau J."/>
            <person name="Risse K."/>
            <person name="Schauerte N."/>
            <person name="Geiger C."/>
            <person name="Blom J."/>
            <person name="Imirzalioglu C."/>
            <person name="Falgenhauer J."/>
            <person name="Bach A."/>
            <person name="Herden C."/>
            <person name="Eisenberg T."/>
        </authorList>
    </citation>
    <scope>NUCLEOTIDE SEQUENCE [LARGE SCALE GENOMIC DNA]</scope>
    <source>
        <strain evidence="2 3">LHL191014123</strain>
    </source>
</reference>
<keyword evidence="3" id="KW-1185">Reference proteome</keyword>
<keyword evidence="1" id="KW-0472">Membrane</keyword>
<keyword evidence="1" id="KW-1133">Transmembrane helix</keyword>
<dbReference type="RefSeq" id="WP_067322977.1">
    <property type="nucleotide sequence ID" value="NZ_CBCRWS010000072.1"/>
</dbReference>
<accession>A0A7Z0TAY3</accession>
<evidence type="ECO:0000256" key="1">
    <source>
        <dbReference type="SAM" id="Phobius"/>
    </source>
</evidence>
<dbReference type="OrthoDB" id="79648at2"/>
<evidence type="ECO:0008006" key="4">
    <source>
        <dbReference type="Google" id="ProtNLM"/>
    </source>
</evidence>